<dbReference type="Pfam" id="PF07441">
    <property type="entry name" value="BofA"/>
    <property type="match status" value="1"/>
</dbReference>
<evidence type="ECO:0000313" key="3">
    <source>
        <dbReference type="Proteomes" id="UP000233425"/>
    </source>
</evidence>
<keyword evidence="1" id="KW-1133">Transmembrane helix</keyword>
<gene>
    <name evidence="2" type="ORF">RBATCC27255_00406</name>
</gene>
<dbReference type="AlphaFoldDB" id="A0A2N0UZM4"/>
<feature type="transmembrane region" description="Helical" evidence="1">
    <location>
        <begin position="6"/>
        <end position="23"/>
    </location>
</feature>
<dbReference type="EMBL" id="NNSR01000026">
    <property type="protein sequence ID" value="PKD32457.1"/>
    <property type="molecule type" value="Genomic_DNA"/>
</dbReference>
<evidence type="ECO:0000313" key="2">
    <source>
        <dbReference type="EMBL" id="PKD32457.1"/>
    </source>
</evidence>
<reference evidence="2" key="1">
    <citation type="journal article" date="2018" name="Environ. Microbiol.">
        <title>Sporulation capability and amylosome conservation among diverse human colonic and rumen isolates of the keystone starch-degrader Ruminococcus bromii.</title>
        <authorList>
            <person name="Mukhopadhya I."/>
            <person name="Morais S."/>
            <person name="Laverde-Gomez J."/>
            <person name="Sheridan P.O."/>
            <person name="Walker A.W."/>
            <person name="Kelly W."/>
            <person name="Klieve A.V."/>
            <person name="Ouwerkerk D."/>
            <person name="Duncan S.H."/>
            <person name="Louis P."/>
            <person name="Koropatkin N."/>
            <person name="Cockburn D."/>
            <person name="Kibler R."/>
            <person name="Cooper P.J."/>
            <person name="Sandoval C."/>
            <person name="Crost E."/>
            <person name="Juge N."/>
            <person name="Bayer E.A."/>
            <person name="Flint H.J."/>
        </authorList>
    </citation>
    <scope>NUCLEOTIDE SEQUENCE [LARGE SCALE GENOMIC DNA]</scope>
    <source>
        <strain evidence="2">ATCC 27255</strain>
    </source>
</reference>
<keyword evidence="1" id="KW-0812">Transmembrane</keyword>
<dbReference type="RefSeq" id="WP_101028515.1">
    <property type="nucleotide sequence ID" value="NZ_CATYLN010000001.1"/>
</dbReference>
<evidence type="ECO:0000256" key="1">
    <source>
        <dbReference type="SAM" id="Phobius"/>
    </source>
</evidence>
<comment type="caution">
    <text evidence="2">The sequence shown here is derived from an EMBL/GenBank/DDBJ whole genome shotgun (WGS) entry which is preliminary data.</text>
</comment>
<feature type="transmembrane region" description="Helical" evidence="1">
    <location>
        <begin position="62"/>
        <end position="85"/>
    </location>
</feature>
<feature type="transmembrane region" description="Helical" evidence="1">
    <location>
        <begin position="35"/>
        <end position="56"/>
    </location>
</feature>
<proteinExistence type="predicted"/>
<protein>
    <submittedName>
        <fullName evidence="2">Pro-sigmaK processing inhibitor BofA</fullName>
    </submittedName>
</protein>
<dbReference type="InterPro" id="IPR010001">
    <property type="entry name" value="BofA"/>
</dbReference>
<name>A0A2N0UZM4_9FIRM</name>
<organism evidence="2 3">
    <name type="scientific">Ruminococcus bromii</name>
    <dbReference type="NCBI Taxonomy" id="40518"/>
    <lineage>
        <taxon>Bacteria</taxon>
        <taxon>Bacillati</taxon>
        <taxon>Bacillota</taxon>
        <taxon>Clostridia</taxon>
        <taxon>Eubacteriales</taxon>
        <taxon>Oscillospiraceae</taxon>
        <taxon>Ruminococcus</taxon>
    </lineage>
</organism>
<sequence length="86" mass="9257">MPWWGICLIIFSTFLIFAVLHYIGKSKHPFKRSALSMVIGTLTLFAVNLTGTFTGVTLPISALSLLVSAIGGIPGVTLMLGLNLFF</sequence>
<accession>A0A2N0UZM4</accession>
<keyword evidence="3" id="KW-1185">Reference proteome</keyword>
<dbReference type="Proteomes" id="UP000233425">
    <property type="component" value="Unassembled WGS sequence"/>
</dbReference>
<keyword evidence="1" id="KW-0472">Membrane</keyword>